<gene>
    <name evidence="3" type="ORF">GCM10010406_02630</name>
</gene>
<evidence type="ECO:0000256" key="1">
    <source>
        <dbReference type="SAM" id="MobiDB-lite"/>
    </source>
</evidence>
<feature type="transmembrane region" description="Helical" evidence="2">
    <location>
        <begin position="180"/>
        <end position="199"/>
    </location>
</feature>
<proteinExistence type="predicted"/>
<comment type="caution">
    <text evidence="3">The sequence shown here is derived from an EMBL/GenBank/DDBJ whole genome shotgun (WGS) entry which is preliminary data.</text>
</comment>
<keyword evidence="2" id="KW-0812">Transmembrane</keyword>
<keyword evidence="2" id="KW-0472">Membrane</keyword>
<evidence type="ECO:0008006" key="5">
    <source>
        <dbReference type="Google" id="ProtNLM"/>
    </source>
</evidence>
<dbReference type="Proteomes" id="UP001501358">
    <property type="component" value="Unassembled WGS sequence"/>
</dbReference>
<keyword evidence="4" id="KW-1185">Reference proteome</keyword>
<protein>
    <recommendedName>
        <fullName evidence="5">Integral membrane protein</fullName>
    </recommendedName>
</protein>
<dbReference type="Gene3D" id="3.40.50.12580">
    <property type="match status" value="1"/>
</dbReference>
<evidence type="ECO:0000313" key="3">
    <source>
        <dbReference type="EMBL" id="GAA2470536.1"/>
    </source>
</evidence>
<dbReference type="EMBL" id="BAAATA010000001">
    <property type="protein sequence ID" value="GAA2470536.1"/>
    <property type="molecule type" value="Genomic_DNA"/>
</dbReference>
<organism evidence="3 4">
    <name type="scientific">Streptomyces thermolineatus</name>
    <dbReference type="NCBI Taxonomy" id="44033"/>
    <lineage>
        <taxon>Bacteria</taxon>
        <taxon>Bacillati</taxon>
        <taxon>Actinomycetota</taxon>
        <taxon>Actinomycetes</taxon>
        <taxon>Kitasatosporales</taxon>
        <taxon>Streptomycetaceae</taxon>
        <taxon>Streptomyces</taxon>
    </lineage>
</organism>
<sequence>MTSIGPALRQPAQVTAVGLLLAAFTVQTVGAFLPNVPLLVAGIATGFAVDLYLSERQRQTAAALRRIQANASVRQLIRDLLLVSGLLALDDTEHTTVYLPLVGGLLLFHGLHFACQAAAVLVRRTRTLPVVTRNIDASALRLSPAPPASLAKRPGDLLLRSGLFATAGLSVTAVTDDALYAAAGITVAVCVMLWALGELSVRLLSRRRPAGEAEVMEWLDNWLAEYRPTVGMYFSGGVNSAYQANMWVPVLEQLEERSVIVLRERFMVQKIESTEIPVLCIPKVSHLMHLEKTALKVMIHPANSGKTSQILRIPTIKHAFVNHGESDKLSSCNPYAKVYDEVWVSGPAARERYAKADVGVDDRDVHEIGRPQLAPVRPFTGPPGPGEFLTVLYAPTWEGWTEDPGNTSVILAGENIVRALLADPGVRLLYKPHPLTGTVDDRALAANRRIVEMIADANRRRAGELSCASLNPPAEALEELRLRERELDALTGAAFRPAADAVERMLLQGAPRPGTAREIHAATCAWERAYWASLPAWQHQVIEGRRPALYSCFNQSALLISDVSSVVSDYLASEKPYAVVNTTTLDGDRFREAYPTTRAAYLLTPEADGIGELLDVVRGRGPDRLAGARHDLKEYLLGPREPSATEKFGNAVWRLAEVAEQHRAPEPDLPEGPGARRSQQA</sequence>
<dbReference type="InterPro" id="IPR043148">
    <property type="entry name" value="TagF_C"/>
</dbReference>
<name>A0ABN3KS85_9ACTN</name>
<evidence type="ECO:0000256" key="2">
    <source>
        <dbReference type="SAM" id="Phobius"/>
    </source>
</evidence>
<dbReference type="RefSeq" id="WP_344381219.1">
    <property type="nucleotide sequence ID" value="NZ_BAAATA010000001.1"/>
</dbReference>
<evidence type="ECO:0000313" key="4">
    <source>
        <dbReference type="Proteomes" id="UP001501358"/>
    </source>
</evidence>
<feature type="region of interest" description="Disordered" evidence="1">
    <location>
        <begin position="659"/>
        <end position="681"/>
    </location>
</feature>
<feature type="transmembrane region" description="Helical" evidence="2">
    <location>
        <begin position="101"/>
        <end position="122"/>
    </location>
</feature>
<reference evidence="3 4" key="1">
    <citation type="journal article" date="2019" name="Int. J. Syst. Evol. Microbiol.">
        <title>The Global Catalogue of Microorganisms (GCM) 10K type strain sequencing project: providing services to taxonomists for standard genome sequencing and annotation.</title>
        <authorList>
            <consortium name="The Broad Institute Genomics Platform"/>
            <consortium name="The Broad Institute Genome Sequencing Center for Infectious Disease"/>
            <person name="Wu L."/>
            <person name="Ma J."/>
        </authorList>
    </citation>
    <scope>NUCLEOTIDE SEQUENCE [LARGE SCALE GENOMIC DNA]</scope>
    <source>
        <strain evidence="3 4">JCM 6307</strain>
    </source>
</reference>
<accession>A0ABN3KS85</accession>
<keyword evidence="2" id="KW-1133">Transmembrane helix</keyword>